<evidence type="ECO:0000256" key="8">
    <source>
        <dbReference type="PROSITE-ProRule" id="PRU00555"/>
    </source>
</evidence>
<dbReference type="SMART" id="SM00022">
    <property type="entry name" value="PLAc"/>
    <property type="match status" value="1"/>
</dbReference>
<dbReference type="GO" id="GO:0004623">
    <property type="term" value="F:phospholipase A2 activity"/>
    <property type="evidence" value="ECO:0007669"/>
    <property type="project" value="TreeGrafter"/>
</dbReference>
<evidence type="ECO:0000256" key="9">
    <source>
        <dbReference type="RuleBase" id="RU362103"/>
    </source>
</evidence>
<evidence type="ECO:0000256" key="7">
    <source>
        <dbReference type="ARBA" id="ARBA00023180"/>
    </source>
</evidence>
<comment type="similarity">
    <text evidence="1 9">Belongs to the lysophospholipase family.</text>
</comment>
<keyword evidence="5 8" id="KW-0442">Lipid degradation</keyword>
<dbReference type="AlphaFoldDB" id="A0AAD7NQF5"/>
<dbReference type="PROSITE" id="PS51210">
    <property type="entry name" value="PLA2C"/>
    <property type="match status" value="1"/>
</dbReference>
<evidence type="ECO:0000313" key="11">
    <source>
        <dbReference type="EMBL" id="KAJ7771441.1"/>
    </source>
</evidence>
<accession>A0AAD7NQF5</accession>
<dbReference type="EMBL" id="JARKIB010000015">
    <property type="protein sequence ID" value="KAJ7771441.1"/>
    <property type="molecule type" value="Genomic_DNA"/>
</dbReference>
<keyword evidence="4 8" id="KW-0378">Hydrolase</keyword>
<evidence type="ECO:0000256" key="2">
    <source>
        <dbReference type="ARBA" id="ARBA00013274"/>
    </source>
</evidence>
<dbReference type="Gene3D" id="3.40.1090.10">
    <property type="entry name" value="Cytosolic phospholipase A2 catalytic domain"/>
    <property type="match status" value="1"/>
</dbReference>
<dbReference type="Pfam" id="PF01735">
    <property type="entry name" value="PLA2_B"/>
    <property type="match status" value="1"/>
</dbReference>
<dbReference type="InterPro" id="IPR016035">
    <property type="entry name" value="Acyl_Trfase/lysoPLipase"/>
</dbReference>
<comment type="catalytic activity">
    <reaction evidence="9">
        <text>a 1-acyl-sn-glycero-3-phosphocholine + H2O = sn-glycerol 3-phosphocholine + a fatty acid + H(+)</text>
        <dbReference type="Rhea" id="RHEA:15177"/>
        <dbReference type="ChEBI" id="CHEBI:15377"/>
        <dbReference type="ChEBI" id="CHEBI:15378"/>
        <dbReference type="ChEBI" id="CHEBI:16870"/>
        <dbReference type="ChEBI" id="CHEBI:28868"/>
        <dbReference type="ChEBI" id="CHEBI:58168"/>
        <dbReference type="EC" id="3.1.1.5"/>
    </reaction>
</comment>
<evidence type="ECO:0000256" key="3">
    <source>
        <dbReference type="ARBA" id="ARBA00022729"/>
    </source>
</evidence>
<protein>
    <recommendedName>
        <fullName evidence="2 9">Lysophospholipase</fullName>
        <ecNumber evidence="2 9">3.1.1.5</ecNumber>
    </recommendedName>
</protein>
<sequence length="651" mass="68847">MQRCRDVYGLHGYRQFVFFPLTMKACSFLAAGSFLTLPFSVLSQLPPFSGASLAAYTPQSAPCSPYFSLVRNASAASSAHSLSSGEQAYIDARRKDVLPGAFRSYVNNLNSTGQDIPTLKSIFYGVGGASPSYGLALSGGAFRAGLFEAGAFTTFDGRNTTSNLAGFGGILQGAEYAAALSGGGWFITAFSQANMPTIPELVFGPTDPPTDNQYGGFNIAFDVLTPFTNNTQNQGFIGGLILETTGKGSVGNPVGLADAFGISLARHFVNGTNAANLFDFNTSLHGTGQLFSGIAKVPAFQIHNLPFPIVLSTLLSNHGNLNDTIPGEVVPLSNTKFEYNIFEFGSYDPSLGAFIPMENLGTVNESSCVVGFDEITFVLGSTGNIFPKVNASAPFAPNDPTVLEFQASVAAFQQLIPQKNIRLDSALIPNAFAGRQGFTEANEEFLSLGDGGIDGANLPLQPLLVKGRGVQAIIAIDASSNTPDNFADGSAIIAEAKRAALFPGAYNFPNIPETQAEFAAQNLTTQPTFFGCDEAQDIPMILYFANGGPPPGQPAITNTSTSQLSFPDLGLVQAIIDQAGETVARGRPQNGEARDGLFPICVACALADRERSRLGLKRDAQCDSCLDRYCYKPSQSQSTVGVRVHPRSTLF</sequence>
<dbReference type="InterPro" id="IPR002642">
    <property type="entry name" value="LysoPLipase_cat_dom"/>
</dbReference>
<evidence type="ECO:0000256" key="4">
    <source>
        <dbReference type="ARBA" id="ARBA00022801"/>
    </source>
</evidence>
<dbReference type="SUPFAM" id="SSF52151">
    <property type="entry name" value="FabD/lysophospholipase-like"/>
    <property type="match status" value="1"/>
</dbReference>
<dbReference type="PANTHER" id="PTHR10728">
    <property type="entry name" value="CYTOSOLIC PHOSPHOLIPASE A2"/>
    <property type="match status" value="1"/>
</dbReference>
<dbReference type="GO" id="GO:0005829">
    <property type="term" value="C:cytosol"/>
    <property type="evidence" value="ECO:0007669"/>
    <property type="project" value="TreeGrafter"/>
</dbReference>
<keyword evidence="6 8" id="KW-0443">Lipid metabolism</keyword>
<reference evidence="11" key="1">
    <citation type="submission" date="2023-03" db="EMBL/GenBank/DDBJ databases">
        <title>Massive genome expansion in bonnet fungi (Mycena s.s.) driven by repeated elements and novel gene families across ecological guilds.</title>
        <authorList>
            <consortium name="Lawrence Berkeley National Laboratory"/>
            <person name="Harder C.B."/>
            <person name="Miyauchi S."/>
            <person name="Viragh M."/>
            <person name="Kuo A."/>
            <person name="Thoen E."/>
            <person name="Andreopoulos B."/>
            <person name="Lu D."/>
            <person name="Skrede I."/>
            <person name="Drula E."/>
            <person name="Henrissat B."/>
            <person name="Morin E."/>
            <person name="Kohler A."/>
            <person name="Barry K."/>
            <person name="LaButti K."/>
            <person name="Morin E."/>
            <person name="Salamov A."/>
            <person name="Lipzen A."/>
            <person name="Mereny Z."/>
            <person name="Hegedus B."/>
            <person name="Baldrian P."/>
            <person name="Stursova M."/>
            <person name="Weitz H."/>
            <person name="Taylor A."/>
            <person name="Grigoriev I.V."/>
            <person name="Nagy L.G."/>
            <person name="Martin F."/>
            <person name="Kauserud H."/>
        </authorList>
    </citation>
    <scope>NUCLEOTIDE SEQUENCE</scope>
    <source>
        <strain evidence="11">CBHHK182m</strain>
    </source>
</reference>
<keyword evidence="12" id="KW-1185">Reference proteome</keyword>
<evidence type="ECO:0000256" key="1">
    <source>
        <dbReference type="ARBA" id="ARBA00008780"/>
    </source>
</evidence>
<feature type="domain" description="PLA2c" evidence="10">
    <location>
        <begin position="68"/>
        <end position="636"/>
    </location>
</feature>
<organism evidence="11 12">
    <name type="scientific">Mycena metata</name>
    <dbReference type="NCBI Taxonomy" id="1033252"/>
    <lineage>
        <taxon>Eukaryota</taxon>
        <taxon>Fungi</taxon>
        <taxon>Dikarya</taxon>
        <taxon>Basidiomycota</taxon>
        <taxon>Agaricomycotina</taxon>
        <taxon>Agaricomycetes</taxon>
        <taxon>Agaricomycetidae</taxon>
        <taxon>Agaricales</taxon>
        <taxon>Marasmiineae</taxon>
        <taxon>Mycenaceae</taxon>
        <taxon>Mycena</taxon>
    </lineage>
</organism>
<comment type="caution">
    <text evidence="11">The sequence shown here is derived from an EMBL/GenBank/DDBJ whole genome shotgun (WGS) entry which is preliminary data.</text>
</comment>
<dbReference type="EC" id="3.1.1.5" evidence="2 9"/>
<keyword evidence="7" id="KW-0325">Glycoprotein</keyword>
<gene>
    <name evidence="11" type="ORF">B0H16DRAFT_184544</name>
</gene>
<proteinExistence type="inferred from homology"/>
<dbReference type="Proteomes" id="UP001215598">
    <property type="component" value="Unassembled WGS sequence"/>
</dbReference>
<dbReference type="PANTHER" id="PTHR10728:SF33">
    <property type="entry name" value="LYSOPHOSPHOLIPASE 1-RELATED"/>
    <property type="match status" value="1"/>
</dbReference>
<evidence type="ECO:0000259" key="10">
    <source>
        <dbReference type="PROSITE" id="PS51210"/>
    </source>
</evidence>
<dbReference type="GO" id="GO:0046475">
    <property type="term" value="P:glycerophospholipid catabolic process"/>
    <property type="evidence" value="ECO:0007669"/>
    <property type="project" value="TreeGrafter"/>
</dbReference>
<evidence type="ECO:0000313" key="12">
    <source>
        <dbReference type="Proteomes" id="UP001215598"/>
    </source>
</evidence>
<evidence type="ECO:0000256" key="6">
    <source>
        <dbReference type="ARBA" id="ARBA00023098"/>
    </source>
</evidence>
<evidence type="ECO:0000256" key="5">
    <source>
        <dbReference type="ARBA" id="ARBA00022963"/>
    </source>
</evidence>
<name>A0AAD7NQF5_9AGAR</name>
<dbReference type="GO" id="GO:0004622">
    <property type="term" value="F:phosphatidylcholine lysophospholipase activity"/>
    <property type="evidence" value="ECO:0007669"/>
    <property type="project" value="UniProtKB-EC"/>
</dbReference>
<keyword evidence="3" id="KW-0732">Signal</keyword>